<gene>
    <name evidence="1" type="ORF">MJO52_13350</name>
</gene>
<dbReference type="Proteomes" id="UP001055658">
    <property type="component" value="Chromosome"/>
</dbReference>
<name>A0ABY4VA50_9GAMM</name>
<accession>A0ABY4VA50</accession>
<organism evidence="1 2">
    <name type="scientific">Microbulbifer variabilis</name>
    <dbReference type="NCBI Taxonomy" id="266805"/>
    <lineage>
        <taxon>Bacteria</taxon>
        <taxon>Pseudomonadati</taxon>
        <taxon>Pseudomonadota</taxon>
        <taxon>Gammaproteobacteria</taxon>
        <taxon>Cellvibrionales</taxon>
        <taxon>Microbulbiferaceae</taxon>
        <taxon>Microbulbifer</taxon>
    </lineage>
</organism>
<sequence>MKTMTCKQLDGACDVEFQANSFEEIADLSKKHGIEMYQQKEPKYLESMHKMQELIRNSESMKKWMEYKKELFSSLPSQY</sequence>
<keyword evidence="2" id="KW-1185">Reference proteome</keyword>
<evidence type="ECO:0000313" key="1">
    <source>
        <dbReference type="EMBL" id="USD20063.1"/>
    </source>
</evidence>
<protein>
    <submittedName>
        <fullName evidence="1">DUF1059 domain-containing protein</fullName>
    </submittedName>
</protein>
<evidence type="ECO:0000313" key="2">
    <source>
        <dbReference type="Proteomes" id="UP001055658"/>
    </source>
</evidence>
<dbReference type="EMBL" id="CP092418">
    <property type="protein sequence ID" value="USD20063.1"/>
    <property type="molecule type" value="Genomic_DNA"/>
</dbReference>
<reference evidence="1" key="1">
    <citation type="submission" date="2022-02" db="EMBL/GenBank/DDBJ databases">
        <title>Coral-associated bacteria.</title>
        <authorList>
            <person name="Tang K."/>
            <person name="Wang X."/>
        </authorList>
    </citation>
    <scope>NUCLEOTIDE SEQUENCE</scope>
    <source>
        <strain evidence="1">SCSIO 43006</strain>
    </source>
</reference>
<proteinExistence type="predicted"/>
<dbReference type="RefSeq" id="WP_252082150.1">
    <property type="nucleotide sequence ID" value="NZ_CP092418.1"/>
</dbReference>